<gene>
    <name evidence="4" type="ORF">PLXY2_LOCUS13634</name>
</gene>
<accession>A0A8S4G8X3</accession>
<feature type="compositionally biased region" description="Polar residues" evidence="1">
    <location>
        <begin position="97"/>
        <end position="107"/>
    </location>
</feature>
<feature type="compositionally biased region" description="Low complexity" evidence="1">
    <location>
        <begin position="31"/>
        <end position="47"/>
    </location>
</feature>
<proteinExistence type="predicted"/>
<name>A0A8S4G8X3_PLUXY</name>
<dbReference type="Pfam" id="PF16042">
    <property type="entry name" value="DUF4794"/>
    <property type="match status" value="1"/>
</dbReference>
<keyword evidence="5" id="KW-1185">Reference proteome</keyword>
<evidence type="ECO:0000313" key="4">
    <source>
        <dbReference type="EMBL" id="CAG9135388.1"/>
    </source>
</evidence>
<feature type="domain" description="DUF4794" evidence="3">
    <location>
        <begin position="48"/>
        <end position="78"/>
    </location>
</feature>
<dbReference type="EMBL" id="CAJHNJ030000102">
    <property type="protein sequence ID" value="CAG9135388.1"/>
    <property type="molecule type" value="Genomic_DNA"/>
</dbReference>
<dbReference type="Proteomes" id="UP000653454">
    <property type="component" value="Unassembled WGS sequence"/>
</dbReference>
<sequence>MKLLILSCVLVGALAELPRYRPARFRLQRQEIAPTTTESATEPTTEPAPYPASGWKPSGEPFTLPQETPKDSYGPPQQQNAPYPPSGWQPDGPKLTLPQQAPPSTSYGVPDNSYGAPDTSYGAPDNTYGAPTENPDAETTENPQAEKLEGPVEVQQSAGTYYVLLPNGDLQRVQFMTQNDVQNMAYTARLQLRDRIPFFFANV</sequence>
<reference evidence="4" key="1">
    <citation type="submission" date="2020-11" db="EMBL/GenBank/DDBJ databases">
        <authorList>
            <person name="Whiteford S."/>
        </authorList>
    </citation>
    <scope>NUCLEOTIDE SEQUENCE</scope>
</reference>
<comment type="caution">
    <text evidence="4">The sequence shown here is derived from an EMBL/GenBank/DDBJ whole genome shotgun (WGS) entry which is preliminary data.</text>
</comment>
<keyword evidence="2" id="KW-0732">Signal</keyword>
<feature type="signal peptide" evidence="2">
    <location>
        <begin position="1"/>
        <end position="15"/>
    </location>
</feature>
<evidence type="ECO:0000313" key="5">
    <source>
        <dbReference type="Proteomes" id="UP000653454"/>
    </source>
</evidence>
<evidence type="ECO:0000256" key="1">
    <source>
        <dbReference type="SAM" id="MobiDB-lite"/>
    </source>
</evidence>
<dbReference type="InterPro" id="IPR032011">
    <property type="entry name" value="DUF4794"/>
</dbReference>
<evidence type="ECO:0000259" key="3">
    <source>
        <dbReference type="Pfam" id="PF16042"/>
    </source>
</evidence>
<evidence type="ECO:0000256" key="2">
    <source>
        <dbReference type="SAM" id="SignalP"/>
    </source>
</evidence>
<feature type="chain" id="PRO_5035781546" evidence="2">
    <location>
        <begin position="16"/>
        <end position="203"/>
    </location>
</feature>
<organism evidence="4 5">
    <name type="scientific">Plutella xylostella</name>
    <name type="common">Diamondback moth</name>
    <name type="synonym">Plutella maculipennis</name>
    <dbReference type="NCBI Taxonomy" id="51655"/>
    <lineage>
        <taxon>Eukaryota</taxon>
        <taxon>Metazoa</taxon>
        <taxon>Ecdysozoa</taxon>
        <taxon>Arthropoda</taxon>
        <taxon>Hexapoda</taxon>
        <taxon>Insecta</taxon>
        <taxon>Pterygota</taxon>
        <taxon>Neoptera</taxon>
        <taxon>Endopterygota</taxon>
        <taxon>Lepidoptera</taxon>
        <taxon>Glossata</taxon>
        <taxon>Ditrysia</taxon>
        <taxon>Yponomeutoidea</taxon>
        <taxon>Plutellidae</taxon>
        <taxon>Plutella</taxon>
    </lineage>
</organism>
<protein>
    <submittedName>
        <fullName evidence="4">(diamondback moth) hypothetical protein</fullName>
    </submittedName>
</protein>
<feature type="region of interest" description="Disordered" evidence="1">
    <location>
        <begin position="31"/>
        <end position="144"/>
    </location>
</feature>
<dbReference type="AlphaFoldDB" id="A0A8S4G8X3"/>